<dbReference type="PANTHER" id="PTHR16631">
    <property type="entry name" value="GLUCAN 1,3-BETA-GLUCOSIDASE"/>
    <property type="match status" value="1"/>
</dbReference>
<gene>
    <name evidence="10" type="ORF">RNJ44_00785</name>
</gene>
<evidence type="ECO:0000313" key="11">
    <source>
        <dbReference type="Proteomes" id="UP001623330"/>
    </source>
</evidence>
<evidence type="ECO:0000256" key="4">
    <source>
        <dbReference type="ARBA" id="ARBA00022525"/>
    </source>
</evidence>
<comment type="caution">
    <text evidence="10">The sequence shown here is derived from an EMBL/GenBank/DDBJ whole genome shotgun (WGS) entry which is preliminary data.</text>
</comment>
<keyword evidence="11" id="KW-1185">Reference proteome</keyword>
<feature type="compositionally biased region" description="Low complexity" evidence="8">
    <location>
        <begin position="200"/>
        <end position="223"/>
    </location>
</feature>
<sequence length="549" mass="58625">MLLLTNLILKLSLIISLVHALPVFRKREIVTRVHTASTTNTVTDFYSTTTEIIVAPTVKFIISGSVTFTTTLTPDNANPTAIPSTMTTVVKNIQPTALSESNDKALNGNDYNTQQSEQNSADQNTQSQGYNSINSVQPTDNSAQTQKSTAMENPATTTQKNVEQSTSQLFTTKSLAPNSEVSSSVKDVESSSSRQASDRTTLQPTTSSSSSSKGVSSDSTSTTTITMTELDTIYTTTYTTSSDTLSQETLTIPTSSKASTSSQSTQSSSSSTSSTQASASSTLIPNIPYSLTYSPYNNDGTCRAAEDVYNDLTEIKAKGVANIRVYGTDCNSLNTVQPAAAKLGIRINQGLYIDSQGVDSIDEGLQDLVNYAKTSGWDIFDYITVGNEAVQSNFCTVDELISKIASVKQTLKAAGYTGQITTSEPPVVFENHPELCTKSEIDFVGINAHSYFDPYSSADTAGQFVKGQVQIVQNACNTANVIVTETGFPSAGIQNGGNIPSPANQYIAIKSILDVMKQSVTILSAYDDKWKAVGPYGIEQSFGILQILA</sequence>
<keyword evidence="6" id="KW-0378">Hydrolase</keyword>
<dbReference type="InterPro" id="IPR017853">
    <property type="entry name" value="GH"/>
</dbReference>
<dbReference type="SUPFAM" id="SSF51445">
    <property type="entry name" value="(Trans)glycosidases"/>
    <property type="match status" value="1"/>
</dbReference>
<dbReference type="EMBL" id="JBEVYD010000008">
    <property type="protein sequence ID" value="KAL3231146.1"/>
    <property type="molecule type" value="Genomic_DNA"/>
</dbReference>
<comment type="similarity">
    <text evidence="2">Belongs to the glycosyl hydrolase 17 family.</text>
</comment>
<dbReference type="InterPro" id="IPR050732">
    <property type="entry name" value="Beta-glucan_modifiers"/>
</dbReference>
<organism evidence="10 11">
    <name type="scientific">Nakaseomyces bracarensis</name>
    <dbReference type="NCBI Taxonomy" id="273131"/>
    <lineage>
        <taxon>Eukaryota</taxon>
        <taxon>Fungi</taxon>
        <taxon>Dikarya</taxon>
        <taxon>Ascomycota</taxon>
        <taxon>Saccharomycotina</taxon>
        <taxon>Saccharomycetes</taxon>
        <taxon>Saccharomycetales</taxon>
        <taxon>Saccharomycetaceae</taxon>
        <taxon>Nakaseomyces</taxon>
    </lineage>
</organism>
<dbReference type="PANTHER" id="PTHR16631:SF24">
    <property type="entry name" value="FAMILY 17 GLUCOSIDASE SCW11-RELATED"/>
    <property type="match status" value="1"/>
</dbReference>
<evidence type="ECO:0000256" key="8">
    <source>
        <dbReference type="SAM" id="MobiDB-lite"/>
    </source>
</evidence>
<evidence type="ECO:0000256" key="6">
    <source>
        <dbReference type="ARBA" id="ARBA00022801"/>
    </source>
</evidence>
<name>A0ABR4NS31_9SACH</name>
<evidence type="ECO:0000256" key="3">
    <source>
        <dbReference type="ARBA" id="ARBA00022512"/>
    </source>
</evidence>
<feature type="compositionally biased region" description="Polar residues" evidence="8">
    <location>
        <begin position="109"/>
        <end position="177"/>
    </location>
</feature>
<evidence type="ECO:0000256" key="9">
    <source>
        <dbReference type="SAM" id="SignalP"/>
    </source>
</evidence>
<protein>
    <submittedName>
        <fullName evidence="10">Family 17 glucosidase SCW11</fullName>
    </submittedName>
</protein>
<feature type="region of interest" description="Disordered" evidence="8">
    <location>
        <begin position="244"/>
        <end position="279"/>
    </location>
</feature>
<keyword evidence="4" id="KW-0964">Secreted</keyword>
<comment type="subcellular location">
    <subcellularLocation>
        <location evidence="1">Secreted</location>
        <location evidence="1">Cell wall</location>
    </subcellularLocation>
</comment>
<feature type="region of interest" description="Disordered" evidence="8">
    <location>
        <begin position="98"/>
        <end position="223"/>
    </location>
</feature>
<keyword evidence="5 9" id="KW-0732">Signal</keyword>
<proteinExistence type="inferred from homology"/>
<keyword evidence="7" id="KW-0326">Glycosidase</keyword>
<dbReference type="Proteomes" id="UP001623330">
    <property type="component" value="Unassembled WGS sequence"/>
</dbReference>
<evidence type="ECO:0000256" key="7">
    <source>
        <dbReference type="ARBA" id="ARBA00023295"/>
    </source>
</evidence>
<feature type="chain" id="PRO_5045595787" evidence="9">
    <location>
        <begin position="21"/>
        <end position="549"/>
    </location>
</feature>
<reference evidence="10 11" key="1">
    <citation type="submission" date="2024-05" db="EMBL/GenBank/DDBJ databases">
        <title>Long read based assembly of the Candida bracarensis genome reveals expanded adhesin content.</title>
        <authorList>
            <person name="Marcet-Houben M."/>
            <person name="Ksiezopolska E."/>
            <person name="Gabaldon T."/>
        </authorList>
    </citation>
    <scope>NUCLEOTIDE SEQUENCE [LARGE SCALE GENOMIC DNA]</scope>
    <source>
        <strain evidence="10 11">CBM6</strain>
    </source>
</reference>
<feature type="compositionally biased region" description="Low complexity" evidence="8">
    <location>
        <begin position="179"/>
        <end position="193"/>
    </location>
</feature>
<feature type="signal peptide" evidence="9">
    <location>
        <begin position="1"/>
        <end position="20"/>
    </location>
</feature>
<evidence type="ECO:0000256" key="5">
    <source>
        <dbReference type="ARBA" id="ARBA00022729"/>
    </source>
</evidence>
<accession>A0ABR4NS31</accession>
<feature type="compositionally biased region" description="Low complexity" evidence="8">
    <location>
        <begin position="254"/>
        <end position="279"/>
    </location>
</feature>
<keyword evidence="3" id="KW-0134">Cell wall</keyword>
<evidence type="ECO:0000256" key="1">
    <source>
        <dbReference type="ARBA" id="ARBA00004191"/>
    </source>
</evidence>
<evidence type="ECO:0000313" key="10">
    <source>
        <dbReference type="EMBL" id="KAL3231146.1"/>
    </source>
</evidence>
<evidence type="ECO:0000256" key="2">
    <source>
        <dbReference type="ARBA" id="ARBA00008773"/>
    </source>
</evidence>